<keyword evidence="2" id="KW-0813">Transport</keyword>
<dbReference type="InterPro" id="IPR040094">
    <property type="entry name" value="Lbp1-4"/>
</dbReference>
<gene>
    <name evidence="3" type="primary">lbp-3</name>
    <name evidence="3" type="ORF">T07_5038</name>
</gene>
<name>A0A0V0RW25_9BILA</name>
<dbReference type="AlphaFoldDB" id="A0A0V0RW25"/>
<comment type="similarity">
    <text evidence="1">Belongs to the calycin superfamily. Fatty-acid binding protein (FABP) family.</text>
</comment>
<accession>A0A0V0RW25</accession>
<evidence type="ECO:0000313" key="3">
    <source>
        <dbReference type="EMBL" id="KRX18583.1"/>
    </source>
</evidence>
<keyword evidence="4" id="KW-1185">Reference proteome</keyword>
<dbReference type="EMBL" id="JYDL01000070">
    <property type="protein sequence ID" value="KRX18583.1"/>
    <property type="molecule type" value="Genomic_DNA"/>
</dbReference>
<proteinExistence type="inferred from homology"/>
<comment type="caution">
    <text evidence="3">The sequence shown here is derived from an EMBL/GenBank/DDBJ whole genome shotgun (WGS) entry which is preliminary data.</text>
</comment>
<organism evidence="3 4">
    <name type="scientific">Trichinella nelsoni</name>
    <dbReference type="NCBI Taxonomy" id="6336"/>
    <lineage>
        <taxon>Eukaryota</taxon>
        <taxon>Metazoa</taxon>
        <taxon>Ecdysozoa</taxon>
        <taxon>Nematoda</taxon>
        <taxon>Enoplea</taxon>
        <taxon>Dorylaimia</taxon>
        <taxon>Trichinellida</taxon>
        <taxon>Trichinellidae</taxon>
        <taxon>Trichinella</taxon>
    </lineage>
</organism>
<evidence type="ECO:0000313" key="4">
    <source>
        <dbReference type="Proteomes" id="UP000054630"/>
    </source>
</evidence>
<dbReference type="InterPro" id="IPR000463">
    <property type="entry name" value="Fatty_acid-bd"/>
</dbReference>
<evidence type="ECO:0000256" key="2">
    <source>
        <dbReference type="ARBA" id="ARBA00022448"/>
    </source>
</evidence>
<dbReference type="STRING" id="6336.A0A0V0RW25"/>
<sequence>MERFLGKYHGVGTENMDEYFKARGMVWPLRKMILSMMDPKNAKREFSEIGDGNYIYKDTGSTRTPVNWSFRLGETFTSTSYDGKQHKILFEFDPSGLKLLEKHEIVDEPESQQIYEHYLDNGQLIWVLKIKDTSAKWFYVREQ</sequence>
<dbReference type="CDD" id="cd00742">
    <property type="entry name" value="FABP"/>
    <property type="match status" value="1"/>
</dbReference>
<evidence type="ECO:0000256" key="1">
    <source>
        <dbReference type="ARBA" id="ARBA00008390"/>
    </source>
</evidence>
<dbReference type="Proteomes" id="UP000054630">
    <property type="component" value="Unassembled WGS sequence"/>
</dbReference>
<dbReference type="PRINTS" id="PR00178">
    <property type="entry name" value="FATTYACIDBP"/>
</dbReference>
<dbReference type="Gene3D" id="2.40.128.20">
    <property type="match status" value="1"/>
</dbReference>
<dbReference type="SUPFAM" id="SSF50814">
    <property type="entry name" value="Lipocalins"/>
    <property type="match status" value="1"/>
</dbReference>
<reference evidence="3 4" key="1">
    <citation type="submission" date="2015-01" db="EMBL/GenBank/DDBJ databases">
        <title>Evolution of Trichinella species and genotypes.</title>
        <authorList>
            <person name="Korhonen P.K."/>
            <person name="Edoardo P."/>
            <person name="Giuseppe L.R."/>
            <person name="Gasser R.B."/>
        </authorList>
    </citation>
    <scope>NUCLEOTIDE SEQUENCE [LARGE SCALE GENOMIC DNA]</scope>
    <source>
        <strain evidence="3">ISS37</strain>
    </source>
</reference>
<protein>
    <submittedName>
        <fullName evidence="3">Fatty acid-binding-like protein 3</fullName>
    </submittedName>
</protein>
<dbReference type="PANTHER" id="PTHR22725">
    <property type="entry name" value="FATTY ACID-BINDING PROTEIN HOMOLOG 1-RELATED-RELATED"/>
    <property type="match status" value="1"/>
</dbReference>
<dbReference type="InterPro" id="IPR012674">
    <property type="entry name" value="Calycin"/>
</dbReference>
<dbReference type="OrthoDB" id="412780at2759"/>
<dbReference type="PANTHER" id="PTHR22725:SF9">
    <property type="entry name" value="FATTY ACID-BINDING PROTEIN HOMOLOG 3"/>
    <property type="match status" value="1"/>
</dbReference>
<dbReference type="GO" id="GO:0008289">
    <property type="term" value="F:lipid binding"/>
    <property type="evidence" value="ECO:0007669"/>
    <property type="project" value="InterPro"/>
</dbReference>